<protein>
    <recommendedName>
        <fullName evidence="2">RNA 2',3'-cyclic phosphodiesterase</fullName>
        <shortName evidence="2">RNA 2',3'-CPDase</shortName>
        <ecNumber evidence="2">3.1.4.58</ecNumber>
    </recommendedName>
</protein>
<evidence type="ECO:0000313" key="4">
    <source>
        <dbReference type="Proteomes" id="UP001282284"/>
    </source>
</evidence>
<dbReference type="SUPFAM" id="SSF55144">
    <property type="entry name" value="LigT-like"/>
    <property type="match status" value="1"/>
</dbReference>
<dbReference type="Pfam" id="PF13563">
    <property type="entry name" value="2_5_RNA_ligase2"/>
    <property type="match status" value="1"/>
</dbReference>
<dbReference type="PANTHER" id="PTHR35561:SF1">
    <property type="entry name" value="RNA 2',3'-CYCLIC PHOSPHODIESTERASE"/>
    <property type="match status" value="1"/>
</dbReference>
<feature type="active site" description="Proton acceptor" evidence="2">
    <location>
        <position position="127"/>
    </location>
</feature>
<evidence type="ECO:0000313" key="3">
    <source>
        <dbReference type="EMBL" id="MDW0112733.1"/>
    </source>
</evidence>
<dbReference type="HAMAP" id="MF_01940">
    <property type="entry name" value="RNA_CPDase"/>
    <property type="match status" value="1"/>
</dbReference>
<feature type="active site" description="Proton donor" evidence="2">
    <location>
        <position position="42"/>
    </location>
</feature>
<dbReference type="RefSeq" id="WP_317942628.1">
    <property type="nucleotide sequence ID" value="NZ_JAUBDI010000004.1"/>
</dbReference>
<keyword evidence="1 2" id="KW-0378">Hydrolase</keyword>
<organism evidence="3 4">
    <name type="scientific">Sporosarcina saromensis</name>
    <dbReference type="NCBI Taxonomy" id="359365"/>
    <lineage>
        <taxon>Bacteria</taxon>
        <taxon>Bacillati</taxon>
        <taxon>Bacillota</taxon>
        <taxon>Bacilli</taxon>
        <taxon>Bacillales</taxon>
        <taxon>Caryophanaceae</taxon>
        <taxon>Sporosarcina</taxon>
    </lineage>
</organism>
<name>A0ABU4G8T5_9BACL</name>
<dbReference type="Proteomes" id="UP001282284">
    <property type="component" value="Unassembled WGS sequence"/>
</dbReference>
<reference evidence="3 4" key="1">
    <citation type="submission" date="2023-06" db="EMBL/GenBank/DDBJ databases">
        <title>Sporosarcina sp. nov., isolated from Korean traditional fermented seafood 'Jeotgal'.</title>
        <authorList>
            <person name="Yang A.I."/>
            <person name="Shin N.-R."/>
        </authorList>
    </citation>
    <scope>NUCLEOTIDE SEQUENCE [LARGE SCALE GENOMIC DNA]</scope>
    <source>
        <strain evidence="3 4">KCTC13119</strain>
    </source>
</reference>
<dbReference type="NCBIfam" id="TIGR02258">
    <property type="entry name" value="2_5_ligase"/>
    <property type="match status" value="1"/>
</dbReference>
<accession>A0ABU4G8T5</accession>
<dbReference type="PANTHER" id="PTHR35561">
    <property type="entry name" value="RNA 2',3'-CYCLIC PHOSPHODIESTERASE"/>
    <property type="match status" value="1"/>
</dbReference>
<dbReference type="EMBL" id="JAUBDI010000004">
    <property type="protein sequence ID" value="MDW0112733.1"/>
    <property type="molecule type" value="Genomic_DNA"/>
</dbReference>
<proteinExistence type="inferred from homology"/>
<gene>
    <name evidence="3" type="primary">thpR</name>
    <name evidence="3" type="ORF">QT711_06015</name>
</gene>
<dbReference type="EC" id="3.1.4.58" evidence="2"/>
<comment type="caution">
    <text evidence="3">The sequence shown here is derived from an EMBL/GenBank/DDBJ whole genome shotgun (WGS) entry which is preliminary data.</text>
</comment>
<comment type="function">
    <text evidence="2">Hydrolyzes RNA 2',3'-cyclic phosphodiester to an RNA 2'-phosphomonoester.</text>
</comment>
<evidence type="ECO:0000256" key="1">
    <source>
        <dbReference type="ARBA" id="ARBA00022801"/>
    </source>
</evidence>
<comment type="catalytic activity">
    <reaction evidence="2">
        <text>a 3'-end 2',3'-cyclophospho-ribonucleotide-RNA + H2O = a 3'-end 2'-phospho-ribonucleotide-RNA + H(+)</text>
        <dbReference type="Rhea" id="RHEA:11828"/>
        <dbReference type="Rhea" id="RHEA-COMP:10464"/>
        <dbReference type="Rhea" id="RHEA-COMP:17353"/>
        <dbReference type="ChEBI" id="CHEBI:15377"/>
        <dbReference type="ChEBI" id="CHEBI:15378"/>
        <dbReference type="ChEBI" id="CHEBI:83064"/>
        <dbReference type="ChEBI" id="CHEBI:173113"/>
        <dbReference type="EC" id="3.1.4.58"/>
    </reaction>
</comment>
<feature type="short sequence motif" description="HXTX 2" evidence="2">
    <location>
        <begin position="127"/>
        <end position="130"/>
    </location>
</feature>
<dbReference type="InterPro" id="IPR009097">
    <property type="entry name" value="Cyclic_Pdiesterase"/>
</dbReference>
<dbReference type="Gene3D" id="3.90.1140.10">
    <property type="entry name" value="Cyclic phosphodiesterase"/>
    <property type="match status" value="1"/>
</dbReference>
<comment type="similarity">
    <text evidence="2">Belongs to the 2H phosphoesterase superfamily. ThpR family.</text>
</comment>
<feature type="short sequence motif" description="HXTX 1" evidence="2">
    <location>
        <begin position="42"/>
        <end position="45"/>
    </location>
</feature>
<sequence>MNTHYFIGIPAQQTIHEQVHHYWDKLQLANHYKVLPGLADLHITLLFIGSIPEHRLHTLQQQLTQIAKHHKPFTLLINGISYFGSPPGPRVVYLATSPNEELDHLQNAIAESGLDVGIQSSNHFTPHMTIAKKRKSTDPIIIPKETFDSIPLQVKHFSLFSIHPSQTPKYTEVQRYEL</sequence>
<evidence type="ECO:0000256" key="2">
    <source>
        <dbReference type="HAMAP-Rule" id="MF_01940"/>
    </source>
</evidence>
<keyword evidence="4" id="KW-1185">Reference proteome</keyword>
<dbReference type="InterPro" id="IPR004175">
    <property type="entry name" value="RNA_CPDase"/>
</dbReference>